<gene>
    <name evidence="1" type="ORF">Aco03nite_010190</name>
</gene>
<name>A0ABQ3X285_9ACTN</name>
<reference evidence="1 2" key="1">
    <citation type="submission" date="2021-01" db="EMBL/GenBank/DDBJ databases">
        <title>Whole genome shotgun sequence of Actinoplanes couchii NBRC 106145.</title>
        <authorList>
            <person name="Komaki H."/>
            <person name="Tamura T."/>
        </authorList>
    </citation>
    <scope>NUCLEOTIDE SEQUENCE [LARGE SCALE GENOMIC DNA]</scope>
    <source>
        <strain evidence="1 2">NBRC 106145</strain>
    </source>
</reference>
<proteinExistence type="predicted"/>
<dbReference type="GO" id="GO:0051213">
    <property type="term" value="F:dioxygenase activity"/>
    <property type="evidence" value="ECO:0007669"/>
    <property type="project" value="UniProtKB-KW"/>
</dbReference>
<keyword evidence="2" id="KW-1185">Reference proteome</keyword>
<dbReference type="Proteomes" id="UP000612282">
    <property type="component" value="Unassembled WGS sequence"/>
</dbReference>
<dbReference type="Gene3D" id="3.20.20.70">
    <property type="entry name" value="Aldolase class I"/>
    <property type="match status" value="1"/>
</dbReference>
<dbReference type="InterPro" id="IPR013785">
    <property type="entry name" value="Aldolase_TIM"/>
</dbReference>
<keyword evidence="1" id="KW-0560">Oxidoreductase</keyword>
<dbReference type="PANTHER" id="PTHR32332:SF33">
    <property type="entry name" value="NITRONATE MONOOXYGENASE DOMAIN-CONTAINING PROTEIN"/>
    <property type="match status" value="1"/>
</dbReference>
<evidence type="ECO:0000313" key="1">
    <source>
        <dbReference type="EMBL" id="GID52615.1"/>
    </source>
</evidence>
<organism evidence="1 2">
    <name type="scientific">Actinoplanes couchii</name>
    <dbReference type="NCBI Taxonomy" id="403638"/>
    <lineage>
        <taxon>Bacteria</taxon>
        <taxon>Bacillati</taxon>
        <taxon>Actinomycetota</taxon>
        <taxon>Actinomycetes</taxon>
        <taxon>Micromonosporales</taxon>
        <taxon>Micromonosporaceae</taxon>
        <taxon>Actinoplanes</taxon>
    </lineage>
</organism>
<accession>A0ABQ3X285</accession>
<sequence length="516" mass="54086">MVCDTGTSGPGVRAHRIRMIRGETGERQEGDMDSTPEIIQGGMGVGVSSWRLANAVARTGQLGVVSGVALDVLLARRLQQGDPGGHVRRALAAFPAPEVARSVRERYLVEGGVPDGRAYRPVPRMGLLPRRHGQELIVVANFVEVFLAGEGHDGPVGVNYLEKIQLATPAAVYGAMLAGVDFVLMGAGLPTEIPALLDALAEHRPGRITVAVHGAQPGEEHTVGIDPADLLGELPGRLRRPRLLAIVSSAALAGYLARDETTRPDGFVLETSIAGGHSARPRGKLVLDDDGEPVYGPRDAIDVARVAALGLPFWLAGGQAGPERVAAARASGAAGVQVGTAFALCQESGIEPELRQRLLAGVAGDDLVVHNDVRASPTGFPFKLAALDGTAADEQVYAARPRMCDLSYLRTPYRRPDGAVGYRCPAEPVDEYVRKGGAIEDTAGSRCLCNGLVATIGVGQRRAGDYTEPPLVTLGQDIGFLKNLPGDFSAADVVDLLLDGRQFTKTGEPEASATGA</sequence>
<dbReference type="EMBL" id="BOMG01000022">
    <property type="protein sequence ID" value="GID52615.1"/>
    <property type="molecule type" value="Genomic_DNA"/>
</dbReference>
<keyword evidence="1" id="KW-0223">Dioxygenase</keyword>
<dbReference type="SUPFAM" id="SSF51412">
    <property type="entry name" value="Inosine monophosphate dehydrogenase (IMPDH)"/>
    <property type="match status" value="1"/>
</dbReference>
<dbReference type="PANTHER" id="PTHR32332">
    <property type="entry name" value="2-NITROPROPANE DIOXYGENASE"/>
    <property type="match status" value="1"/>
</dbReference>
<dbReference type="Pfam" id="PF03060">
    <property type="entry name" value="NMO"/>
    <property type="match status" value="1"/>
</dbReference>
<comment type="caution">
    <text evidence="1">The sequence shown here is derived from an EMBL/GenBank/DDBJ whole genome shotgun (WGS) entry which is preliminary data.</text>
</comment>
<protein>
    <submittedName>
        <fullName evidence="1">2-nitropropane dioxygenase</fullName>
    </submittedName>
</protein>
<evidence type="ECO:0000313" key="2">
    <source>
        <dbReference type="Proteomes" id="UP000612282"/>
    </source>
</evidence>